<proteinExistence type="predicted"/>
<feature type="domain" description="HTH lacI-type" evidence="4">
    <location>
        <begin position="1"/>
        <end position="55"/>
    </location>
</feature>
<dbReference type="SMART" id="SM00354">
    <property type="entry name" value="HTH_LACI"/>
    <property type="match status" value="1"/>
</dbReference>
<dbReference type="PANTHER" id="PTHR30146:SF109">
    <property type="entry name" value="HTH-TYPE TRANSCRIPTIONAL REGULATOR GALS"/>
    <property type="match status" value="1"/>
</dbReference>
<dbReference type="EMBL" id="JAUSTO010000003">
    <property type="protein sequence ID" value="MDQ0152041.1"/>
    <property type="molecule type" value="Genomic_DNA"/>
</dbReference>
<gene>
    <name evidence="5" type="ORF">J2S20_000723</name>
</gene>
<dbReference type="Pfam" id="PF13377">
    <property type="entry name" value="Peripla_BP_3"/>
    <property type="match status" value="1"/>
</dbReference>
<dbReference type="InterPro" id="IPR000843">
    <property type="entry name" value="HTH_LacI"/>
</dbReference>
<keyword evidence="6" id="KW-1185">Reference proteome</keyword>
<sequence length="336" mass="36756">MTIKDIARLSGYSVSTVSRVLNKHPDVNPKTREKVLAVIKEQGFAPNDNAKLLKMQAQSSVAVLVKGSQNPLFADILERSQSLFQQNGEASYVAYLDEDADEVQHAARLMELRHPKGFLFLGGDLEHFKDSFSQLSTPSVLLTNDARALGFPNLSSFTTDDASAAAQVIDSLTEHGHRSIGVIGGSLALHQVSYRRIRGVQQAMEQHGLCFDLDRCYEPCRYSMEEGYQATMRLLKRNGALSAIFALGDVIALGALRAICDRRLRVPEDISLVGYDGIAAAKYSIPRLSTVCQNTEALAARGVSALLQQIRLGAAPLHETIPFELRLSESIGTPRC</sequence>
<dbReference type="RefSeq" id="WP_106611545.1">
    <property type="nucleotide sequence ID" value="NZ_JAUSTO010000003.1"/>
</dbReference>
<evidence type="ECO:0000313" key="6">
    <source>
        <dbReference type="Proteomes" id="UP001241537"/>
    </source>
</evidence>
<organism evidence="5 6">
    <name type="scientific">Moryella indoligenes</name>
    <dbReference type="NCBI Taxonomy" id="371674"/>
    <lineage>
        <taxon>Bacteria</taxon>
        <taxon>Bacillati</taxon>
        <taxon>Bacillota</taxon>
        <taxon>Clostridia</taxon>
        <taxon>Lachnospirales</taxon>
        <taxon>Lachnospiraceae</taxon>
        <taxon>Moryella</taxon>
    </lineage>
</organism>
<dbReference type="InterPro" id="IPR010982">
    <property type="entry name" value="Lambda_DNA-bd_dom_sf"/>
</dbReference>
<evidence type="ECO:0000259" key="4">
    <source>
        <dbReference type="PROSITE" id="PS50932"/>
    </source>
</evidence>
<dbReference type="Gene3D" id="1.10.260.40">
    <property type="entry name" value="lambda repressor-like DNA-binding domains"/>
    <property type="match status" value="1"/>
</dbReference>
<dbReference type="SUPFAM" id="SSF47413">
    <property type="entry name" value="lambda repressor-like DNA-binding domains"/>
    <property type="match status" value="1"/>
</dbReference>
<evidence type="ECO:0000256" key="2">
    <source>
        <dbReference type="ARBA" id="ARBA00023125"/>
    </source>
</evidence>
<dbReference type="InterPro" id="IPR028082">
    <property type="entry name" value="Peripla_BP_I"/>
</dbReference>
<name>A0AAE3V949_9FIRM</name>
<dbReference type="CDD" id="cd01392">
    <property type="entry name" value="HTH_LacI"/>
    <property type="match status" value="1"/>
</dbReference>
<comment type="caution">
    <text evidence="5">The sequence shown here is derived from an EMBL/GenBank/DDBJ whole genome shotgun (WGS) entry which is preliminary data.</text>
</comment>
<dbReference type="Proteomes" id="UP001241537">
    <property type="component" value="Unassembled WGS sequence"/>
</dbReference>
<dbReference type="SUPFAM" id="SSF53822">
    <property type="entry name" value="Periplasmic binding protein-like I"/>
    <property type="match status" value="1"/>
</dbReference>
<keyword evidence="1" id="KW-0805">Transcription regulation</keyword>
<dbReference type="CDD" id="cd06267">
    <property type="entry name" value="PBP1_LacI_sugar_binding-like"/>
    <property type="match status" value="1"/>
</dbReference>
<dbReference type="GO" id="GO:0000976">
    <property type="term" value="F:transcription cis-regulatory region binding"/>
    <property type="evidence" value="ECO:0007669"/>
    <property type="project" value="TreeGrafter"/>
</dbReference>
<dbReference type="GO" id="GO:0003700">
    <property type="term" value="F:DNA-binding transcription factor activity"/>
    <property type="evidence" value="ECO:0007669"/>
    <property type="project" value="TreeGrafter"/>
</dbReference>
<dbReference type="PROSITE" id="PS50932">
    <property type="entry name" value="HTH_LACI_2"/>
    <property type="match status" value="1"/>
</dbReference>
<evidence type="ECO:0000313" key="5">
    <source>
        <dbReference type="EMBL" id="MDQ0152041.1"/>
    </source>
</evidence>
<keyword evidence="3" id="KW-0804">Transcription</keyword>
<protein>
    <submittedName>
        <fullName evidence="5">LacI family transcriptional regulator</fullName>
    </submittedName>
</protein>
<reference evidence="5" key="1">
    <citation type="submission" date="2023-07" db="EMBL/GenBank/DDBJ databases">
        <title>Genomic Encyclopedia of Type Strains, Phase IV (KMG-IV): sequencing the most valuable type-strain genomes for metagenomic binning, comparative biology and taxonomic classification.</title>
        <authorList>
            <person name="Goeker M."/>
        </authorList>
    </citation>
    <scope>NUCLEOTIDE SEQUENCE</scope>
    <source>
        <strain evidence="5">DSM 19659</strain>
    </source>
</reference>
<dbReference type="PANTHER" id="PTHR30146">
    <property type="entry name" value="LACI-RELATED TRANSCRIPTIONAL REPRESSOR"/>
    <property type="match status" value="1"/>
</dbReference>
<evidence type="ECO:0000256" key="1">
    <source>
        <dbReference type="ARBA" id="ARBA00023015"/>
    </source>
</evidence>
<dbReference type="InterPro" id="IPR046335">
    <property type="entry name" value="LacI/GalR-like_sensor"/>
</dbReference>
<dbReference type="Gene3D" id="3.40.50.2300">
    <property type="match status" value="2"/>
</dbReference>
<dbReference type="Pfam" id="PF00356">
    <property type="entry name" value="LacI"/>
    <property type="match status" value="1"/>
</dbReference>
<evidence type="ECO:0000256" key="3">
    <source>
        <dbReference type="ARBA" id="ARBA00023163"/>
    </source>
</evidence>
<keyword evidence="2" id="KW-0238">DNA-binding</keyword>
<dbReference type="AlphaFoldDB" id="A0AAE3V949"/>
<accession>A0AAE3V949</accession>